<proteinExistence type="predicted"/>
<accession>D2R0Z6</accession>
<evidence type="ECO:0000256" key="1">
    <source>
        <dbReference type="SAM" id="Phobius"/>
    </source>
</evidence>
<evidence type="ECO:0000313" key="2">
    <source>
        <dbReference type="EMBL" id="ADB18481.1"/>
    </source>
</evidence>
<feature type="transmembrane region" description="Helical" evidence="1">
    <location>
        <begin position="12"/>
        <end position="34"/>
    </location>
</feature>
<feature type="transmembrane region" description="Helical" evidence="1">
    <location>
        <begin position="40"/>
        <end position="64"/>
    </location>
</feature>
<evidence type="ECO:0000313" key="3">
    <source>
        <dbReference type="Proteomes" id="UP000001887"/>
    </source>
</evidence>
<name>D2R0Z6_PIRSD</name>
<dbReference type="KEGG" id="psl:Psta_3826"/>
<dbReference type="EMBL" id="CP001848">
    <property type="protein sequence ID" value="ADB18481.1"/>
    <property type="molecule type" value="Genomic_DNA"/>
</dbReference>
<gene>
    <name evidence="2" type="ordered locus">Psta_3826</name>
</gene>
<protein>
    <submittedName>
        <fullName evidence="2">Uncharacterized protein</fullName>
    </submittedName>
</protein>
<reference evidence="2 3" key="1">
    <citation type="journal article" date="2009" name="Stand. Genomic Sci.">
        <title>Complete genome sequence of Pirellula staleyi type strain (ATCC 27377).</title>
        <authorList>
            <person name="Clum A."/>
            <person name="Tindall B.J."/>
            <person name="Sikorski J."/>
            <person name="Ivanova N."/>
            <person name="Mavrommatis K."/>
            <person name="Lucas S."/>
            <person name="Glavina del Rio T."/>
            <person name="Nolan M."/>
            <person name="Chen F."/>
            <person name="Tice H."/>
            <person name="Pitluck S."/>
            <person name="Cheng J.F."/>
            <person name="Chertkov O."/>
            <person name="Brettin T."/>
            <person name="Han C."/>
            <person name="Detter J.C."/>
            <person name="Kuske C."/>
            <person name="Bruce D."/>
            <person name="Goodwin L."/>
            <person name="Ovchinikova G."/>
            <person name="Pati A."/>
            <person name="Mikhailova N."/>
            <person name="Chen A."/>
            <person name="Palaniappan K."/>
            <person name="Land M."/>
            <person name="Hauser L."/>
            <person name="Chang Y.J."/>
            <person name="Jeffries C.D."/>
            <person name="Chain P."/>
            <person name="Rohde M."/>
            <person name="Goker M."/>
            <person name="Bristow J."/>
            <person name="Eisen J.A."/>
            <person name="Markowitz V."/>
            <person name="Hugenholtz P."/>
            <person name="Kyrpides N.C."/>
            <person name="Klenk H.P."/>
            <person name="Lapidus A."/>
        </authorList>
    </citation>
    <scope>NUCLEOTIDE SEQUENCE [LARGE SCALE GENOMIC DNA]</scope>
    <source>
        <strain evidence="3">ATCC 27377 / DSM 6068 / ICPB 4128</strain>
    </source>
</reference>
<dbReference type="HOGENOM" id="CLU_2570847_0_0_0"/>
<dbReference type="Proteomes" id="UP000001887">
    <property type="component" value="Chromosome"/>
</dbReference>
<keyword evidence="1" id="KW-0472">Membrane</keyword>
<keyword evidence="3" id="KW-1185">Reference proteome</keyword>
<organism evidence="2 3">
    <name type="scientific">Pirellula staleyi (strain ATCC 27377 / DSM 6068 / ICPB 4128)</name>
    <name type="common">Pirella staleyi</name>
    <dbReference type="NCBI Taxonomy" id="530564"/>
    <lineage>
        <taxon>Bacteria</taxon>
        <taxon>Pseudomonadati</taxon>
        <taxon>Planctomycetota</taxon>
        <taxon>Planctomycetia</taxon>
        <taxon>Pirellulales</taxon>
        <taxon>Pirellulaceae</taxon>
        <taxon>Pirellula</taxon>
    </lineage>
</organism>
<dbReference type="AlphaFoldDB" id="D2R0Z6"/>
<keyword evidence="1" id="KW-0812">Transmembrane</keyword>
<sequence precursor="true">MKTAGNRLRNCRWSLATLFLLTLLGVPLGTMLYAGIAGAIATFVLLTLFIAAQMPLFYGTLWLLRYSKPDPANSDRASRAG</sequence>
<keyword evidence="1" id="KW-1133">Transmembrane helix</keyword>